<feature type="transmembrane region" description="Helical" evidence="9">
    <location>
        <begin position="183"/>
        <end position="201"/>
    </location>
</feature>
<proteinExistence type="predicted"/>
<evidence type="ECO:0000256" key="3">
    <source>
        <dbReference type="ARBA" id="ARBA00022729"/>
    </source>
</evidence>
<dbReference type="InterPro" id="IPR056858">
    <property type="entry name" value="VSR_TRX"/>
</dbReference>
<evidence type="ECO:0000256" key="8">
    <source>
        <dbReference type="ARBA" id="ARBA00037847"/>
    </source>
</evidence>
<name>A0A812LU30_9DINO</name>
<evidence type="ECO:0000256" key="5">
    <source>
        <dbReference type="ARBA" id="ARBA00022989"/>
    </source>
</evidence>
<dbReference type="OrthoDB" id="10045365at2759"/>
<keyword evidence="6 9" id="KW-0472">Membrane</keyword>
<comment type="caution">
    <text evidence="11">The sequence shown here is derived from an EMBL/GenBank/DDBJ whole genome shotgun (WGS) entry which is preliminary data.</text>
</comment>
<dbReference type="Pfam" id="PF25011">
    <property type="entry name" value="VSR_TRX"/>
    <property type="match status" value="1"/>
</dbReference>
<dbReference type="PANTHER" id="PTHR22702">
    <property type="entry name" value="PROTEASE-ASSOCIATED DOMAIN-CONTAINING PROTEIN"/>
    <property type="match status" value="1"/>
</dbReference>
<accession>A0A812LU30</accession>
<evidence type="ECO:0000256" key="7">
    <source>
        <dbReference type="ARBA" id="ARBA00023180"/>
    </source>
</evidence>
<dbReference type="EMBL" id="CAJNDS010001191">
    <property type="protein sequence ID" value="CAE7251107.1"/>
    <property type="molecule type" value="Genomic_DNA"/>
</dbReference>
<dbReference type="Proteomes" id="UP000604046">
    <property type="component" value="Unassembled WGS sequence"/>
</dbReference>
<evidence type="ECO:0000256" key="6">
    <source>
        <dbReference type="ARBA" id="ARBA00023136"/>
    </source>
</evidence>
<evidence type="ECO:0000256" key="1">
    <source>
        <dbReference type="ARBA" id="ARBA00004479"/>
    </source>
</evidence>
<evidence type="ECO:0000256" key="9">
    <source>
        <dbReference type="SAM" id="Phobius"/>
    </source>
</evidence>
<keyword evidence="3" id="KW-0732">Signal</keyword>
<dbReference type="GO" id="GO:0012505">
    <property type="term" value="C:endomembrane system"/>
    <property type="evidence" value="ECO:0007669"/>
    <property type="project" value="UniProtKB-SubCell"/>
</dbReference>
<organism evidence="11 12">
    <name type="scientific">Symbiodinium natans</name>
    <dbReference type="NCBI Taxonomy" id="878477"/>
    <lineage>
        <taxon>Eukaryota</taxon>
        <taxon>Sar</taxon>
        <taxon>Alveolata</taxon>
        <taxon>Dinophyceae</taxon>
        <taxon>Suessiales</taxon>
        <taxon>Symbiodiniaceae</taxon>
        <taxon>Symbiodinium</taxon>
    </lineage>
</organism>
<keyword evidence="2 9" id="KW-0812">Transmembrane</keyword>
<evidence type="ECO:0000256" key="2">
    <source>
        <dbReference type="ARBA" id="ARBA00022692"/>
    </source>
</evidence>
<comment type="subcellular location">
    <subcellularLocation>
        <location evidence="8">Endomembrane system</location>
        <topology evidence="8">Single-pass membrane protein</topology>
    </subcellularLocation>
    <subcellularLocation>
        <location evidence="1">Membrane</location>
        <topology evidence="1">Single-pass type I membrane protein</topology>
    </subcellularLocation>
</comment>
<evidence type="ECO:0000313" key="12">
    <source>
        <dbReference type="Proteomes" id="UP000604046"/>
    </source>
</evidence>
<keyword evidence="5 9" id="KW-1133">Transmembrane helix</keyword>
<evidence type="ECO:0000256" key="4">
    <source>
        <dbReference type="ARBA" id="ARBA00022737"/>
    </source>
</evidence>
<evidence type="ECO:0000259" key="10">
    <source>
        <dbReference type="Pfam" id="PF25011"/>
    </source>
</evidence>
<evidence type="ECO:0000313" key="11">
    <source>
        <dbReference type="EMBL" id="CAE7251107.1"/>
    </source>
</evidence>
<feature type="domain" description="Vacuolar sorting receptor thioredoxin-like" evidence="10">
    <location>
        <begin position="17"/>
        <end position="146"/>
    </location>
</feature>
<keyword evidence="12" id="KW-1185">Reference proteome</keyword>
<reference evidence="11" key="1">
    <citation type="submission" date="2021-02" db="EMBL/GenBank/DDBJ databases">
        <authorList>
            <person name="Dougan E. K."/>
            <person name="Rhodes N."/>
            <person name="Thang M."/>
            <person name="Chan C."/>
        </authorList>
    </citation>
    <scope>NUCLEOTIDE SEQUENCE</scope>
</reference>
<gene>
    <name evidence="11" type="primary">BP80</name>
    <name evidence="11" type="ORF">SNAT2548_LOCUS12401</name>
</gene>
<dbReference type="GO" id="GO:0016020">
    <property type="term" value="C:membrane"/>
    <property type="evidence" value="ECO:0007669"/>
    <property type="project" value="UniProtKB-SubCell"/>
</dbReference>
<protein>
    <submittedName>
        <fullName evidence="11">BP80 protein</fullName>
    </submittedName>
</protein>
<sequence>MWGLAPTFRAGTDPDGGGQVTGREVILEDVRQLCIHELTVAPTGESHTLRQPEYAWKWWSYVAQFLNECPTTGTDPLHMFGKQCSERVMRQIGIDVEKVQECELTTQDEKLKYQLENSAWSEDALRINGWRYSGTMDADLVTKAICAGFVVTPEPCARLAAPANPFNVDNLPRAPEGVSNSQLMEVFIILAVLAVGFMYFYKRSLTRHVHTALREEVMLEVQSQMAQYKQLGDL</sequence>
<dbReference type="PANTHER" id="PTHR22702:SF1">
    <property type="entry name" value="PROTEASE-ASSOCIATED DOMAIN-CONTAINING PROTEIN 1"/>
    <property type="match status" value="1"/>
</dbReference>
<keyword evidence="7" id="KW-0325">Glycoprotein</keyword>
<dbReference type="AlphaFoldDB" id="A0A812LU30"/>
<keyword evidence="4" id="KW-0677">Repeat</keyword>